<reference evidence="7" key="2">
    <citation type="submission" date="2019-06" db="EMBL/GenBank/DDBJ databases">
        <title>Genomics analysis of Aphanomyces spp. identifies a new class of oomycete effector associated with host adaptation.</title>
        <authorList>
            <person name="Gaulin E."/>
        </authorList>
    </citation>
    <scope>NUCLEOTIDE SEQUENCE</scope>
    <source>
        <strain evidence="7">CBS 578.67</strain>
    </source>
</reference>
<evidence type="ECO:0000256" key="4">
    <source>
        <dbReference type="ARBA" id="ARBA00023136"/>
    </source>
</evidence>
<evidence type="ECO:0000313" key="8">
    <source>
        <dbReference type="EMBL" id="VFT90187.1"/>
    </source>
</evidence>
<comment type="subcellular location">
    <subcellularLocation>
        <location evidence="1">Membrane</location>
        <topology evidence="1">Multi-pass membrane protein</topology>
    </subcellularLocation>
</comment>
<dbReference type="GO" id="GO:0016020">
    <property type="term" value="C:membrane"/>
    <property type="evidence" value="ECO:0007669"/>
    <property type="project" value="UniProtKB-SubCell"/>
</dbReference>
<reference evidence="8 9" key="1">
    <citation type="submission" date="2019-03" db="EMBL/GenBank/DDBJ databases">
        <authorList>
            <person name="Gaulin E."/>
            <person name="Dumas B."/>
        </authorList>
    </citation>
    <scope>NUCLEOTIDE SEQUENCE [LARGE SCALE GENOMIC DNA]</scope>
    <source>
        <strain evidence="8">CBS 568.67</strain>
    </source>
</reference>
<gene>
    <name evidence="8" type="primary">Aste57867_13348</name>
    <name evidence="7" type="ORF">As57867_013298</name>
    <name evidence="8" type="ORF">ASTE57867_13348</name>
</gene>
<dbReference type="EMBL" id="CAADRA010005469">
    <property type="protein sequence ID" value="VFT90187.1"/>
    <property type="molecule type" value="Genomic_DNA"/>
</dbReference>
<dbReference type="Proteomes" id="UP000332933">
    <property type="component" value="Unassembled WGS sequence"/>
</dbReference>
<proteinExistence type="predicted"/>
<keyword evidence="2 5" id="KW-0812">Transmembrane</keyword>
<dbReference type="PANTHER" id="PTHR22950">
    <property type="entry name" value="AMINO ACID TRANSPORTER"/>
    <property type="match status" value="1"/>
</dbReference>
<evidence type="ECO:0000256" key="1">
    <source>
        <dbReference type="ARBA" id="ARBA00004141"/>
    </source>
</evidence>
<feature type="transmembrane region" description="Helical" evidence="5">
    <location>
        <begin position="55"/>
        <end position="77"/>
    </location>
</feature>
<accession>A0A485KZL2</accession>
<dbReference type="Pfam" id="PF01490">
    <property type="entry name" value="Aa_trans"/>
    <property type="match status" value="1"/>
</dbReference>
<feature type="transmembrane region" description="Helical" evidence="5">
    <location>
        <begin position="439"/>
        <end position="461"/>
    </location>
</feature>
<feature type="transmembrane region" description="Helical" evidence="5">
    <location>
        <begin position="299"/>
        <end position="320"/>
    </location>
</feature>
<feature type="transmembrane region" description="Helical" evidence="5">
    <location>
        <begin position="153"/>
        <end position="171"/>
    </location>
</feature>
<feature type="transmembrane region" description="Helical" evidence="5">
    <location>
        <begin position="112"/>
        <end position="133"/>
    </location>
</feature>
<dbReference type="AlphaFoldDB" id="A0A485KZL2"/>
<dbReference type="PANTHER" id="PTHR22950:SF681">
    <property type="entry name" value="SH2 DOMAIN-CONTAINING PROTEIN"/>
    <property type="match status" value="1"/>
</dbReference>
<feature type="transmembrane region" description="Helical" evidence="5">
    <location>
        <begin position="406"/>
        <end position="427"/>
    </location>
</feature>
<keyword evidence="4 5" id="KW-0472">Membrane</keyword>
<feature type="transmembrane region" description="Helical" evidence="5">
    <location>
        <begin position="178"/>
        <end position="196"/>
    </location>
</feature>
<protein>
    <submittedName>
        <fullName evidence="8">Aste57867_13348 protein</fullName>
    </submittedName>
</protein>
<evidence type="ECO:0000256" key="3">
    <source>
        <dbReference type="ARBA" id="ARBA00022989"/>
    </source>
</evidence>
<name>A0A485KZL2_9STRA</name>
<keyword evidence="9" id="KW-1185">Reference proteome</keyword>
<feature type="domain" description="Amino acid transporter transmembrane" evidence="6">
    <location>
        <begin position="29"/>
        <end position="460"/>
    </location>
</feature>
<evidence type="ECO:0000256" key="5">
    <source>
        <dbReference type="SAM" id="Phobius"/>
    </source>
</evidence>
<keyword evidence="3 5" id="KW-1133">Transmembrane helix</keyword>
<organism evidence="8 9">
    <name type="scientific">Aphanomyces stellatus</name>
    <dbReference type="NCBI Taxonomy" id="120398"/>
    <lineage>
        <taxon>Eukaryota</taxon>
        <taxon>Sar</taxon>
        <taxon>Stramenopiles</taxon>
        <taxon>Oomycota</taxon>
        <taxon>Saprolegniomycetes</taxon>
        <taxon>Saprolegniales</taxon>
        <taxon>Verrucalvaceae</taxon>
        <taxon>Aphanomyces</taxon>
    </lineage>
</organism>
<evidence type="ECO:0000256" key="2">
    <source>
        <dbReference type="ARBA" id="ARBA00022692"/>
    </source>
</evidence>
<feature type="transmembrane region" description="Helical" evidence="5">
    <location>
        <begin position="216"/>
        <end position="240"/>
    </location>
</feature>
<sequence>MSSVSIKKVRRASIATSTPAPKVDVGHAHQLTMFEVVLHLLNGNIGAGALSLPYAFAKVGVFVGPSLYAVLAAICMYNMDLLLHCKRIVSPNASVSFGEVAKRILGPDAKNAVNVFLVGTQLSFCCIYFTVVATNVRAILPDALAIEFQERQLVVLIYPILLMLSWIRHLCTITPFAVFANCAVFLGVAIVFYYSITIALSSSPQTSQSPAIQEVGWYHLAEFYGLAVYSFEGIGLVLPLEKDSQDKASYRVVLLVTMGFLLVLFLFLGELPVLAFGTIDNGSMTAVLQEYVPGIPVTLANVFMAISCLFSFPIQFYPAIQVLEKLLLRRGYLTPTIRSYDEAATIPTPHILHGTHIDVTPLPPFVELVLNTSKYEIRRTLFRSMLCTLLMLVAVCVPNIGLLISLFGSVGSSVLAVIIPPILYIHVQQEPKISRLSWFFHMALIVFGIAGMVAGTVQALIDIVDKFYV</sequence>
<feature type="transmembrane region" description="Helical" evidence="5">
    <location>
        <begin position="252"/>
        <end position="279"/>
    </location>
</feature>
<dbReference type="EMBL" id="VJMH01005448">
    <property type="protein sequence ID" value="KAF0695828.1"/>
    <property type="molecule type" value="Genomic_DNA"/>
</dbReference>
<dbReference type="GO" id="GO:0015179">
    <property type="term" value="F:L-amino acid transmembrane transporter activity"/>
    <property type="evidence" value="ECO:0007669"/>
    <property type="project" value="TreeGrafter"/>
</dbReference>
<dbReference type="OrthoDB" id="1684102at2759"/>
<evidence type="ECO:0000313" key="7">
    <source>
        <dbReference type="EMBL" id="KAF0695828.1"/>
    </source>
</evidence>
<evidence type="ECO:0000259" key="6">
    <source>
        <dbReference type="Pfam" id="PF01490"/>
    </source>
</evidence>
<feature type="transmembrane region" description="Helical" evidence="5">
    <location>
        <begin position="381"/>
        <end position="400"/>
    </location>
</feature>
<dbReference type="InterPro" id="IPR013057">
    <property type="entry name" value="AA_transpt_TM"/>
</dbReference>
<evidence type="ECO:0000313" key="9">
    <source>
        <dbReference type="Proteomes" id="UP000332933"/>
    </source>
</evidence>